<accession>B8JHK9</accession>
<keyword evidence="1" id="KW-0560">Oxidoreductase</keyword>
<dbReference type="InterPro" id="IPR036291">
    <property type="entry name" value="NAD(P)-bd_dom_sf"/>
</dbReference>
<keyword evidence="4" id="KW-1185">Reference proteome</keyword>
<proteinExistence type="predicted"/>
<dbReference type="PANTHER" id="PTHR43205:SF7">
    <property type="entry name" value="PROSTAGLANDIN REDUCTASE 1"/>
    <property type="match status" value="1"/>
</dbReference>
<dbReference type="Proteomes" id="UP000007089">
    <property type="component" value="Chromosome"/>
</dbReference>
<evidence type="ECO:0000313" key="3">
    <source>
        <dbReference type="EMBL" id="ACL66721.1"/>
    </source>
</evidence>
<dbReference type="HOGENOM" id="CLU_026673_29_3_7"/>
<dbReference type="CDD" id="cd05288">
    <property type="entry name" value="PGDH"/>
    <property type="match status" value="1"/>
</dbReference>
<dbReference type="Gene3D" id="3.40.50.720">
    <property type="entry name" value="NAD(P)-binding Rossmann-like Domain"/>
    <property type="match status" value="1"/>
</dbReference>
<dbReference type="SUPFAM" id="SSF51735">
    <property type="entry name" value="NAD(P)-binding Rossmann-fold domains"/>
    <property type="match status" value="1"/>
</dbReference>
<sequence>MSSPSVNRRIVLAARPRGAPTAQDFRLEQVPVTAPADGQVLLRTVYLSLDPYMRGRMSEGPSYVPPLALGETMGGGTVSRVVASRHPGFREGELVLGATGWQDYALSDGEGLMPVRDTAHPSYALSVLGMPGFTAYHGLLNIGQPRPGETVVVAAASGAVGAVVGQIARIRGARVIGVAGGAEKRRYVTEQLGFDACLDRRDPHLAQQLAEACPDGIDVYFENVGGAVLDAVLPLLREGARVPVCGGIAHYNDEAPPPGPDRLPMLMALVLRKRLRLQGFIILDHYADGYAPFLRDMSAWVAEGKVKLREDVVVGLENAPAALMGLLEGKNFGKVVVRVAD</sequence>
<feature type="domain" description="Enoyl reductase (ER)" evidence="2">
    <location>
        <begin position="21"/>
        <end position="337"/>
    </location>
</feature>
<reference evidence="3" key="1">
    <citation type="submission" date="2009-01" db="EMBL/GenBank/DDBJ databases">
        <title>Complete sequence of Anaeromyxobacter dehalogenans 2CP-1.</title>
        <authorList>
            <consortium name="US DOE Joint Genome Institute"/>
            <person name="Lucas S."/>
            <person name="Copeland A."/>
            <person name="Lapidus A."/>
            <person name="Glavina del Rio T."/>
            <person name="Dalin E."/>
            <person name="Tice H."/>
            <person name="Bruce D."/>
            <person name="Goodwin L."/>
            <person name="Pitluck S."/>
            <person name="Saunders E."/>
            <person name="Brettin T."/>
            <person name="Detter J.C."/>
            <person name="Han C."/>
            <person name="Larimer F."/>
            <person name="Land M."/>
            <person name="Hauser L."/>
            <person name="Kyrpides N."/>
            <person name="Ovchinnikova G."/>
            <person name="Beliaev A.S."/>
            <person name="Richardson P."/>
        </authorList>
    </citation>
    <scope>NUCLEOTIDE SEQUENCE</scope>
    <source>
        <strain evidence="3">2CP-1</strain>
    </source>
</reference>
<dbReference type="InterPro" id="IPR013149">
    <property type="entry name" value="ADH-like_C"/>
</dbReference>
<dbReference type="SUPFAM" id="SSF50129">
    <property type="entry name" value="GroES-like"/>
    <property type="match status" value="2"/>
</dbReference>
<evidence type="ECO:0000256" key="1">
    <source>
        <dbReference type="ARBA" id="ARBA00023002"/>
    </source>
</evidence>
<evidence type="ECO:0000313" key="4">
    <source>
        <dbReference type="Proteomes" id="UP000007089"/>
    </source>
</evidence>
<dbReference type="InterPro" id="IPR045010">
    <property type="entry name" value="MDR_fam"/>
</dbReference>
<dbReference type="AlphaFoldDB" id="B8JHK9"/>
<organism evidence="3 4">
    <name type="scientific">Anaeromyxobacter dehalogenans (strain ATCC BAA-258 / DSM 21875 / 2CP-1)</name>
    <dbReference type="NCBI Taxonomy" id="455488"/>
    <lineage>
        <taxon>Bacteria</taxon>
        <taxon>Pseudomonadati</taxon>
        <taxon>Myxococcota</taxon>
        <taxon>Myxococcia</taxon>
        <taxon>Myxococcales</taxon>
        <taxon>Cystobacterineae</taxon>
        <taxon>Anaeromyxobacteraceae</taxon>
        <taxon>Anaeromyxobacter</taxon>
    </lineage>
</organism>
<dbReference type="Gene3D" id="3.90.180.10">
    <property type="entry name" value="Medium-chain alcohol dehydrogenases, catalytic domain"/>
    <property type="match status" value="1"/>
</dbReference>
<dbReference type="InterPro" id="IPR041694">
    <property type="entry name" value="ADH_N_2"/>
</dbReference>
<dbReference type="KEGG" id="acp:A2cp1_3389"/>
<dbReference type="GO" id="GO:0016628">
    <property type="term" value="F:oxidoreductase activity, acting on the CH-CH group of donors, NAD or NADP as acceptor"/>
    <property type="evidence" value="ECO:0007669"/>
    <property type="project" value="InterPro"/>
</dbReference>
<dbReference type="InterPro" id="IPR011032">
    <property type="entry name" value="GroES-like_sf"/>
</dbReference>
<dbReference type="SMART" id="SM00829">
    <property type="entry name" value="PKS_ER"/>
    <property type="match status" value="1"/>
</dbReference>
<dbReference type="RefSeq" id="WP_015934530.1">
    <property type="nucleotide sequence ID" value="NC_011891.1"/>
</dbReference>
<dbReference type="EMBL" id="CP001359">
    <property type="protein sequence ID" value="ACL66721.1"/>
    <property type="molecule type" value="Genomic_DNA"/>
</dbReference>
<dbReference type="InterPro" id="IPR020843">
    <property type="entry name" value="ER"/>
</dbReference>
<dbReference type="Pfam" id="PF00107">
    <property type="entry name" value="ADH_zinc_N"/>
    <property type="match status" value="1"/>
</dbReference>
<name>B8JHK9_ANAD2</name>
<protein>
    <submittedName>
        <fullName evidence="3">Alcohol dehydrogenase zinc-binding domain protein</fullName>
    </submittedName>
</protein>
<dbReference type="FunFam" id="3.40.50.720:FF:000121">
    <property type="entry name" value="Prostaglandin reductase 2"/>
    <property type="match status" value="1"/>
</dbReference>
<dbReference type="PANTHER" id="PTHR43205">
    <property type="entry name" value="PROSTAGLANDIN REDUCTASE"/>
    <property type="match status" value="1"/>
</dbReference>
<evidence type="ECO:0000259" key="2">
    <source>
        <dbReference type="SMART" id="SM00829"/>
    </source>
</evidence>
<dbReference type="Pfam" id="PF16884">
    <property type="entry name" value="ADH_N_2"/>
    <property type="match status" value="1"/>
</dbReference>
<gene>
    <name evidence="3" type="ordered locus">A2cp1_3389</name>
</gene>